<evidence type="ECO:0000256" key="1">
    <source>
        <dbReference type="SAM" id="MobiDB-lite"/>
    </source>
</evidence>
<feature type="compositionally biased region" description="Basic and acidic residues" evidence="1">
    <location>
        <begin position="146"/>
        <end position="176"/>
    </location>
</feature>
<feature type="compositionally biased region" description="Low complexity" evidence="1">
    <location>
        <begin position="124"/>
        <end position="136"/>
    </location>
</feature>
<feature type="region of interest" description="Disordered" evidence="1">
    <location>
        <begin position="228"/>
        <end position="250"/>
    </location>
</feature>
<dbReference type="AlphaFoldDB" id="A0A4Q1B9X5"/>
<dbReference type="OrthoDB" id="2564618at2759"/>
<feature type="compositionally biased region" description="Low complexity" evidence="1">
    <location>
        <begin position="424"/>
        <end position="434"/>
    </location>
</feature>
<comment type="caution">
    <text evidence="2">The sequence shown here is derived from an EMBL/GenBank/DDBJ whole genome shotgun (WGS) entry which is preliminary data.</text>
</comment>
<feature type="region of interest" description="Disordered" evidence="1">
    <location>
        <begin position="342"/>
        <end position="369"/>
    </location>
</feature>
<feature type="compositionally biased region" description="Basic and acidic residues" evidence="1">
    <location>
        <begin position="604"/>
        <end position="623"/>
    </location>
</feature>
<feature type="compositionally biased region" description="Polar residues" evidence="1">
    <location>
        <begin position="348"/>
        <end position="362"/>
    </location>
</feature>
<dbReference type="InParanoid" id="A0A4Q1B9X5"/>
<feature type="region of interest" description="Disordered" evidence="1">
    <location>
        <begin position="1"/>
        <end position="213"/>
    </location>
</feature>
<evidence type="ECO:0000313" key="3">
    <source>
        <dbReference type="Proteomes" id="UP000289152"/>
    </source>
</evidence>
<proteinExistence type="predicted"/>
<accession>A0A4Q1B9X5</accession>
<feature type="region of interest" description="Disordered" evidence="1">
    <location>
        <begin position="541"/>
        <end position="629"/>
    </location>
</feature>
<feature type="compositionally biased region" description="Low complexity" evidence="1">
    <location>
        <begin position="583"/>
        <end position="600"/>
    </location>
</feature>
<evidence type="ECO:0000313" key="2">
    <source>
        <dbReference type="EMBL" id="RXK35579.1"/>
    </source>
</evidence>
<gene>
    <name evidence="2" type="ORF">M231_07164</name>
</gene>
<sequence length="629" mass="69069">MAPNHRRSPAVAMPVPFPTSSRGQNPDDRWSGESLAPSDGYSGLFTSGMIRQSLSPSKQSRLTTPTRQRRRVSITPSNTSPYKAYTQETSAERALTDVMRALKLAMSPRTPHTNPRRIMEESRWSSSSGSPDSHTSTAESFWRSRKSGESVRPRKSAESSRPKKSLDSIRPRKSFESARSTKNRKKTRKSGEIDRMDLDIPEVPPVPVPITPRRSMVGDLARRLGLTPKKRQVPPPVPNHPLNLPLPPPRTIQDPNLPLPRKSSLITLRSLAKKGSTTTLRSIRTVAPPLPSTHPFALPTTPARTLQPVRPAKSSIGPPKAVPSVSPSKFLDYLPRPAPITPKRYGMSSVQQPTGMLQSSEAPSMPTPKEMTTPDLSMTTDADLSVASSYVVTPAFLPAPTLPTPRSMSPALAKTRRMIGLLPRRPNLSNLPSRTGTPSIVSKKSDGPLSYNTSFDSPMAQPIPPSLLERPRLSSLNLRGLPRYEYKGDQEMPYRSGKIDGWNTPHPLNTQDEFFANFVPESYSTPPLSIKVRQKDNIDFTASPSPGLYSPVTPGLPPSVRTRTSKVPGLLGVDVKRHERPTSAQSNKSNQSAKSKGSAATAETEEKWELEKYLESEVGHDSQDEAMAQ</sequence>
<dbReference type="VEuPathDB" id="FungiDB:TREMEDRAFT_66058"/>
<feature type="compositionally biased region" description="Pro residues" evidence="1">
    <location>
        <begin position="233"/>
        <end position="250"/>
    </location>
</feature>
<organism evidence="2 3">
    <name type="scientific">Tremella mesenterica</name>
    <name type="common">Jelly fungus</name>
    <dbReference type="NCBI Taxonomy" id="5217"/>
    <lineage>
        <taxon>Eukaryota</taxon>
        <taxon>Fungi</taxon>
        <taxon>Dikarya</taxon>
        <taxon>Basidiomycota</taxon>
        <taxon>Agaricomycotina</taxon>
        <taxon>Tremellomycetes</taxon>
        <taxon>Tremellales</taxon>
        <taxon>Tremellaceae</taxon>
        <taxon>Tremella</taxon>
    </lineage>
</organism>
<dbReference type="EMBL" id="SDIL01000130">
    <property type="protein sequence ID" value="RXK35579.1"/>
    <property type="molecule type" value="Genomic_DNA"/>
</dbReference>
<feature type="compositionally biased region" description="Basic and acidic residues" evidence="1">
    <location>
        <begin position="189"/>
        <end position="198"/>
    </location>
</feature>
<dbReference type="Proteomes" id="UP000289152">
    <property type="component" value="Unassembled WGS sequence"/>
</dbReference>
<name>A0A4Q1B9X5_TREME</name>
<protein>
    <submittedName>
        <fullName evidence="2">Uncharacterized protein</fullName>
    </submittedName>
</protein>
<keyword evidence="3" id="KW-1185">Reference proteome</keyword>
<feature type="compositionally biased region" description="Polar residues" evidence="1">
    <location>
        <begin position="49"/>
        <end position="66"/>
    </location>
</feature>
<reference evidence="2 3" key="1">
    <citation type="submission" date="2016-06" db="EMBL/GenBank/DDBJ databases">
        <title>Evolution of pathogenesis and genome organization in the Tremellales.</title>
        <authorList>
            <person name="Cuomo C."/>
            <person name="Litvintseva A."/>
            <person name="Heitman J."/>
            <person name="Chen Y."/>
            <person name="Sun S."/>
            <person name="Springer D."/>
            <person name="Dromer F."/>
            <person name="Young S."/>
            <person name="Zeng Q."/>
            <person name="Chapman S."/>
            <person name="Gujja S."/>
            <person name="Saif S."/>
            <person name="Birren B."/>
        </authorList>
    </citation>
    <scope>NUCLEOTIDE SEQUENCE [LARGE SCALE GENOMIC DNA]</scope>
    <source>
        <strain evidence="2 3">ATCC 28783</strain>
    </source>
</reference>
<feature type="compositionally biased region" description="Polar residues" evidence="1">
    <location>
        <begin position="74"/>
        <end position="89"/>
    </location>
</feature>
<feature type="region of interest" description="Disordered" evidence="1">
    <location>
        <begin position="424"/>
        <end position="446"/>
    </location>
</feature>